<sequence length="71" mass="8071">MQKRHWCLCRFSAVFCRCTPTQSFRGELSLPLHARAVFSRGVLAVVAVCSTSFWSVSDKSWEGVDCWLSGW</sequence>
<name>A0A6B0U2E5_IXORI</name>
<evidence type="ECO:0000313" key="1">
    <source>
        <dbReference type="EMBL" id="MXU82884.1"/>
    </source>
</evidence>
<dbReference type="AlphaFoldDB" id="A0A6B0U2E5"/>
<accession>A0A6B0U2E5</accession>
<proteinExistence type="predicted"/>
<dbReference type="EMBL" id="GIFC01000801">
    <property type="protein sequence ID" value="MXU82884.1"/>
    <property type="molecule type" value="Transcribed_RNA"/>
</dbReference>
<reference evidence="1" key="1">
    <citation type="submission" date="2019-12" db="EMBL/GenBank/DDBJ databases">
        <title>An insight into the sialome of adult female Ixodes ricinus ticks feeding for 6 days.</title>
        <authorList>
            <person name="Perner J."/>
            <person name="Ribeiro J.M.C."/>
        </authorList>
    </citation>
    <scope>NUCLEOTIDE SEQUENCE</scope>
    <source>
        <strain evidence="1">Semi-engorged</strain>
        <tissue evidence="1">Salivary glands</tissue>
    </source>
</reference>
<organism evidence="1">
    <name type="scientific">Ixodes ricinus</name>
    <name type="common">Common tick</name>
    <name type="synonym">Acarus ricinus</name>
    <dbReference type="NCBI Taxonomy" id="34613"/>
    <lineage>
        <taxon>Eukaryota</taxon>
        <taxon>Metazoa</taxon>
        <taxon>Ecdysozoa</taxon>
        <taxon>Arthropoda</taxon>
        <taxon>Chelicerata</taxon>
        <taxon>Arachnida</taxon>
        <taxon>Acari</taxon>
        <taxon>Parasitiformes</taxon>
        <taxon>Ixodida</taxon>
        <taxon>Ixodoidea</taxon>
        <taxon>Ixodidae</taxon>
        <taxon>Ixodinae</taxon>
        <taxon>Ixodes</taxon>
    </lineage>
</organism>
<protein>
    <submittedName>
        <fullName evidence="1">Uncharacterized protein</fullName>
    </submittedName>
</protein>